<gene>
    <name evidence="1" type="ORF">B296_00017424</name>
</gene>
<comment type="caution">
    <text evidence="1">The sequence shown here is derived from an EMBL/GenBank/DDBJ whole genome shotgun (WGS) entry which is preliminary data.</text>
</comment>
<dbReference type="AlphaFoldDB" id="A0A427ARY0"/>
<organism evidence="1 2">
    <name type="scientific">Ensete ventricosum</name>
    <name type="common">Abyssinian banana</name>
    <name type="synonym">Musa ensete</name>
    <dbReference type="NCBI Taxonomy" id="4639"/>
    <lineage>
        <taxon>Eukaryota</taxon>
        <taxon>Viridiplantae</taxon>
        <taxon>Streptophyta</taxon>
        <taxon>Embryophyta</taxon>
        <taxon>Tracheophyta</taxon>
        <taxon>Spermatophyta</taxon>
        <taxon>Magnoliopsida</taxon>
        <taxon>Liliopsida</taxon>
        <taxon>Zingiberales</taxon>
        <taxon>Musaceae</taxon>
        <taxon>Ensete</taxon>
    </lineage>
</organism>
<protein>
    <submittedName>
        <fullName evidence="1">Uncharacterized protein</fullName>
    </submittedName>
</protein>
<sequence>MYMTITEEGSSGIEQETVAVVFNLILQRKIAVGSFLPQGSLLAAIKEDGIKRSLLAVLGSERYVLRLKG</sequence>
<evidence type="ECO:0000313" key="1">
    <source>
        <dbReference type="EMBL" id="RRT78943.1"/>
    </source>
</evidence>
<name>A0A427ARY0_ENSVE</name>
<accession>A0A427ARY0</accession>
<reference evidence="1 2" key="1">
    <citation type="journal article" date="2014" name="Agronomy (Basel)">
        <title>A Draft Genome Sequence for Ensete ventricosum, the Drought-Tolerant Tree Against Hunger.</title>
        <authorList>
            <person name="Harrison J."/>
            <person name="Moore K.A."/>
            <person name="Paszkiewicz K."/>
            <person name="Jones T."/>
            <person name="Grant M."/>
            <person name="Ambacheew D."/>
            <person name="Muzemil S."/>
            <person name="Studholme D.J."/>
        </authorList>
    </citation>
    <scope>NUCLEOTIDE SEQUENCE [LARGE SCALE GENOMIC DNA]</scope>
</reference>
<dbReference type="Proteomes" id="UP000287651">
    <property type="component" value="Unassembled WGS sequence"/>
</dbReference>
<proteinExistence type="predicted"/>
<evidence type="ECO:0000313" key="2">
    <source>
        <dbReference type="Proteomes" id="UP000287651"/>
    </source>
</evidence>
<dbReference type="EMBL" id="AMZH03001542">
    <property type="protein sequence ID" value="RRT78943.1"/>
    <property type="molecule type" value="Genomic_DNA"/>
</dbReference>